<sequence>MKIEPVRGGGILPPLPADDGGTDREEALKKVEKAKREVEKERLDIMDRHHESVRKSAETYDKLVKKKLLEEEIEKRRLHQREFLEERAEEAELRRKQGATEAD</sequence>
<dbReference type="EMBL" id="SORI01000028">
    <property type="protein sequence ID" value="TDY54253.1"/>
    <property type="molecule type" value="Genomic_DNA"/>
</dbReference>
<name>A0A4R8M3E3_9BACT</name>
<dbReference type="Proteomes" id="UP000295066">
    <property type="component" value="Unassembled WGS sequence"/>
</dbReference>
<gene>
    <name evidence="2" type="ORF">C8D99_12824</name>
</gene>
<reference evidence="2 3" key="1">
    <citation type="submission" date="2019-03" db="EMBL/GenBank/DDBJ databases">
        <title>Genomic Encyclopedia of Type Strains, Phase IV (KMG-IV): sequencing the most valuable type-strain genomes for metagenomic binning, comparative biology and taxonomic classification.</title>
        <authorList>
            <person name="Goeker M."/>
        </authorList>
    </citation>
    <scope>NUCLEOTIDE SEQUENCE [LARGE SCALE GENOMIC DNA]</scope>
    <source>
        <strain evidence="2 3">DSM 25964</strain>
    </source>
</reference>
<organism evidence="2 3">
    <name type="scientific">Aminivibrio pyruvatiphilus</name>
    <dbReference type="NCBI Taxonomy" id="1005740"/>
    <lineage>
        <taxon>Bacteria</taxon>
        <taxon>Thermotogati</taxon>
        <taxon>Synergistota</taxon>
        <taxon>Synergistia</taxon>
        <taxon>Synergistales</taxon>
        <taxon>Aminobacteriaceae</taxon>
        <taxon>Aminivibrio</taxon>
    </lineage>
</organism>
<evidence type="ECO:0000313" key="3">
    <source>
        <dbReference type="Proteomes" id="UP000295066"/>
    </source>
</evidence>
<evidence type="ECO:0000313" key="2">
    <source>
        <dbReference type="EMBL" id="TDY54253.1"/>
    </source>
</evidence>
<comment type="caution">
    <text evidence="2">The sequence shown here is derived from an EMBL/GenBank/DDBJ whole genome shotgun (WGS) entry which is preliminary data.</text>
</comment>
<keyword evidence="3" id="KW-1185">Reference proteome</keyword>
<evidence type="ECO:0000256" key="1">
    <source>
        <dbReference type="SAM" id="MobiDB-lite"/>
    </source>
</evidence>
<accession>A0A4R8M3E3</accession>
<proteinExistence type="predicted"/>
<protein>
    <submittedName>
        <fullName evidence="2">Uncharacterized protein</fullName>
    </submittedName>
</protein>
<dbReference type="AlphaFoldDB" id="A0A4R8M3E3"/>
<dbReference type="RefSeq" id="WP_133959102.1">
    <property type="nucleotide sequence ID" value="NZ_SORI01000028.1"/>
</dbReference>
<feature type="region of interest" description="Disordered" evidence="1">
    <location>
        <begin position="1"/>
        <end position="24"/>
    </location>
</feature>